<dbReference type="EMBL" id="CCAG010022471">
    <property type="status" value="NOT_ANNOTATED_CDS"/>
    <property type="molecule type" value="Genomic_DNA"/>
</dbReference>
<sequence>MSIPDAKFSDSGNYSCAIGRLFAAIVQVQVLTGELPAAVQHNSASDTYKGKKEWKHIWKICLIYTLFFPQLISSP</sequence>
<protein>
    <recommendedName>
        <fullName evidence="3">Ig-like domain-containing protein</fullName>
    </recommendedName>
</protein>
<evidence type="ECO:0000313" key="1">
    <source>
        <dbReference type="EnsemblMetazoa" id="GMOY002607-PA"/>
    </source>
</evidence>
<dbReference type="AlphaFoldDB" id="A0A1A9YUF3"/>
<dbReference type="VEuPathDB" id="VectorBase:GMOY002607"/>
<organism evidence="1 2">
    <name type="scientific">Glossina morsitans morsitans</name>
    <name type="common">Savannah tsetse fly</name>
    <dbReference type="NCBI Taxonomy" id="37546"/>
    <lineage>
        <taxon>Eukaryota</taxon>
        <taxon>Metazoa</taxon>
        <taxon>Ecdysozoa</taxon>
        <taxon>Arthropoda</taxon>
        <taxon>Hexapoda</taxon>
        <taxon>Insecta</taxon>
        <taxon>Pterygota</taxon>
        <taxon>Neoptera</taxon>
        <taxon>Endopterygota</taxon>
        <taxon>Diptera</taxon>
        <taxon>Brachycera</taxon>
        <taxon>Muscomorpha</taxon>
        <taxon>Hippoboscoidea</taxon>
        <taxon>Glossinidae</taxon>
        <taxon>Glossina</taxon>
    </lineage>
</organism>
<accession>A0A1A9YUF3</accession>
<reference evidence="1" key="1">
    <citation type="submission" date="2020-05" db="UniProtKB">
        <authorList>
            <consortium name="EnsemblMetazoa"/>
        </authorList>
    </citation>
    <scope>IDENTIFICATION</scope>
    <source>
        <strain evidence="1">Yale</strain>
    </source>
</reference>
<keyword evidence="2" id="KW-1185">Reference proteome</keyword>
<evidence type="ECO:0000313" key="2">
    <source>
        <dbReference type="Proteomes" id="UP000092444"/>
    </source>
</evidence>
<proteinExistence type="predicted"/>
<dbReference type="EnsemblMetazoa" id="GMOY002607-RA">
    <property type="protein sequence ID" value="GMOY002607-PA"/>
    <property type="gene ID" value="GMOY002607"/>
</dbReference>
<dbReference type="Proteomes" id="UP000092444">
    <property type="component" value="Unassembled WGS sequence"/>
</dbReference>
<name>A0A1A9YUF3_GLOMM</name>
<dbReference type="STRING" id="37546.A0A1A9YUF3"/>
<evidence type="ECO:0008006" key="3">
    <source>
        <dbReference type="Google" id="ProtNLM"/>
    </source>
</evidence>